<gene>
    <name evidence="1" type="ORF">E2C01_005788</name>
</gene>
<dbReference type="Proteomes" id="UP000324222">
    <property type="component" value="Unassembled WGS sequence"/>
</dbReference>
<sequence length="158" mass="17249">MFVSSASARSMMRDVRSKKPWNSSVIITVCFSSSDNSRAEKHRWFHFLLFLLLLGGNSRLEVLDSGHPSGKDTRGQVTVRATAKHGWGVQEACVGRSTAKGEVCSVAEGEQPVEMNEISKSWLTPVLCSLTRCGDGRDKRLPCGGVLRLSEINSLIPG</sequence>
<protein>
    <submittedName>
        <fullName evidence="1">Uncharacterized protein</fullName>
    </submittedName>
</protein>
<organism evidence="1 2">
    <name type="scientific">Portunus trituberculatus</name>
    <name type="common">Swimming crab</name>
    <name type="synonym">Neptunus trituberculatus</name>
    <dbReference type="NCBI Taxonomy" id="210409"/>
    <lineage>
        <taxon>Eukaryota</taxon>
        <taxon>Metazoa</taxon>
        <taxon>Ecdysozoa</taxon>
        <taxon>Arthropoda</taxon>
        <taxon>Crustacea</taxon>
        <taxon>Multicrustacea</taxon>
        <taxon>Malacostraca</taxon>
        <taxon>Eumalacostraca</taxon>
        <taxon>Eucarida</taxon>
        <taxon>Decapoda</taxon>
        <taxon>Pleocyemata</taxon>
        <taxon>Brachyura</taxon>
        <taxon>Eubrachyura</taxon>
        <taxon>Portunoidea</taxon>
        <taxon>Portunidae</taxon>
        <taxon>Portuninae</taxon>
        <taxon>Portunus</taxon>
    </lineage>
</organism>
<proteinExistence type="predicted"/>
<accession>A0A5B7CUC4</accession>
<name>A0A5B7CUC4_PORTR</name>
<dbReference type="AlphaFoldDB" id="A0A5B7CUC4"/>
<evidence type="ECO:0000313" key="2">
    <source>
        <dbReference type="Proteomes" id="UP000324222"/>
    </source>
</evidence>
<dbReference type="EMBL" id="VSRR010000256">
    <property type="protein sequence ID" value="MPC13070.1"/>
    <property type="molecule type" value="Genomic_DNA"/>
</dbReference>
<comment type="caution">
    <text evidence="1">The sequence shown here is derived from an EMBL/GenBank/DDBJ whole genome shotgun (WGS) entry which is preliminary data.</text>
</comment>
<evidence type="ECO:0000313" key="1">
    <source>
        <dbReference type="EMBL" id="MPC13070.1"/>
    </source>
</evidence>
<reference evidence="1 2" key="1">
    <citation type="submission" date="2019-05" db="EMBL/GenBank/DDBJ databases">
        <title>Another draft genome of Portunus trituberculatus and its Hox gene families provides insights of decapod evolution.</title>
        <authorList>
            <person name="Jeong J.-H."/>
            <person name="Song I."/>
            <person name="Kim S."/>
            <person name="Choi T."/>
            <person name="Kim D."/>
            <person name="Ryu S."/>
            <person name="Kim W."/>
        </authorList>
    </citation>
    <scope>NUCLEOTIDE SEQUENCE [LARGE SCALE GENOMIC DNA]</scope>
    <source>
        <tissue evidence="1">Muscle</tissue>
    </source>
</reference>
<keyword evidence="2" id="KW-1185">Reference proteome</keyword>